<reference evidence="2 3" key="1">
    <citation type="journal article" date="2009" name="Nature">
        <title>Evolution of pathogenicity and sexual reproduction in eight Candida genomes.</title>
        <authorList>
            <person name="Butler G."/>
            <person name="Rasmussen M.D."/>
            <person name="Lin M.F."/>
            <person name="Santos M.A."/>
            <person name="Sakthikumar S."/>
            <person name="Munro C.A."/>
            <person name="Rheinbay E."/>
            <person name="Grabherr M."/>
            <person name="Forche A."/>
            <person name="Reedy J.L."/>
            <person name="Agrafioti I."/>
            <person name="Arnaud M.B."/>
            <person name="Bates S."/>
            <person name="Brown A.J."/>
            <person name="Brunke S."/>
            <person name="Costanzo M.C."/>
            <person name="Fitzpatrick D.A."/>
            <person name="de Groot P.W."/>
            <person name="Harris D."/>
            <person name="Hoyer L.L."/>
            <person name="Hube B."/>
            <person name="Klis F.M."/>
            <person name="Kodira C."/>
            <person name="Lennard N."/>
            <person name="Logue M.E."/>
            <person name="Martin R."/>
            <person name="Neiman A.M."/>
            <person name="Nikolaou E."/>
            <person name="Quail M.A."/>
            <person name="Quinn J."/>
            <person name="Santos M.C."/>
            <person name="Schmitzberger F.F."/>
            <person name="Sherlock G."/>
            <person name="Shah P."/>
            <person name="Silverstein K.A."/>
            <person name="Skrzypek M.S."/>
            <person name="Soll D."/>
            <person name="Staggs R."/>
            <person name="Stansfield I."/>
            <person name="Stumpf M.P."/>
            <person name="Sudbery P.E."/>
            <person name="Srikantha T."/>
            <person name="Zeng Q."/>
            <person name="Berman J."/>
            <person name="Berriman M."/>
            <person name="Heitman J."/>
            <person name="Gow N.A."/>
            <person name="Lorenz M.C."/>
            <person name="Birren B.W."/>
            <person name="Kellis M."/>
            <person name="Cuomo C.A."/>
        </authorList>
    </citation>
    <scope>NUCLEOTIDE SEQUENCE [LARGE SCALE GENOMIC DNA]</scope>
    <source>
        <strain evidence="3">ATCC MYA-3404 / T1</strain>
    </source>
</reference>
<dbReference type="VEuPathDB" id="FungiDB:CTRG_06188"/>
<organism evidence="2 3">
    <name type="scientific">Candida tropicalis (strain ATCC MYA-3404 / T1)</name>
    <name type="common">Yeast</name>
    <dbReference type="NCBI Taxonomy" id="294747"/>
    <lineage>
        <taxon>Eukaryota</taxon>
        <taxon>Fungi</taxon>
        <taxon>Dikarya</taxon>
        <taxon>Ascomycota</taxon>
        <taxon>Saccharomycotina</taxon>
        <taxon>Pichiomycetes</taxon>
        <taxon>Debaryomycetaceae</taxon>
        <taxon>Candida/Lodderomyces clade</taxon>
        <taxon>Candida</taxon>
    </lineage>
</organism>
<dbReference type="OrthoDB" id="4009884at2759"/>
<name>C5MJE5_CANTT</name>
<protein>
    <submittedName>
        <fullName evidence="2">Uncharacterized protein</fullName>
    </submittedName>
</protein>
<keyword evidence="1" id="KW-0812">Transmembrane</keyword>
<dbReference type="RefSeq" id="XP_002546710.1">
    <property type="nucleotide sequence ID" value="XM_002546664.1"/>
</dbReference>
<dbReference type="EMBL" id="GG692406">
    <property type="protein sequence ID" value="EER30148.1"/>
    <property type="molecule type" value="Genomic_DNA"/>
</dbReference>
<dbReference type="AlphaFoldDB" id="C5MJE5"/>
<gene>
    <name evidence="2" type="ORF">CTRG_06188</name>
</gene>
<keyword evidence="3" id="KW-1185">Reference proteome</keyword>
<evidence type="ECO:0000313" key="2">
    <source>
        <dbReference type="EMBL" id="EER30148.1"/>
    </source>
</evidence>
<proteinExistence type="predicted"/>
<keyword evidence="1" id="KW-1133">Transmembrane helix</keyword>
<feature type="transmembrane region" description="Helical" evidence="1">
    <location>
        <begin position="151"/>
        <end position="172"/>
    </location>
</feature>
<dbReference type="KEGG" id="ctp:CTRG_06188"/>
<accession>C5MJE5</accession>
<evidence type="ECO:0000256" key="1">
    <source>
        <dbReference type="SAM" id="Phobius"/>
    </source>
</evidence>
<dbReference type="GeneID" id="8300049"/>
<keyword evidence="1" id="KW-0472">Membrane</keyword>
<dbReference type="Proteomes" id="UP000002037">
    <property type="component" value="Unassembled WGS sequence"/>
</dbReference>
<evidence type="ECO:0000313" key="3">
    <source>
        <dbReference type="Proteomes" id="UP000002037"/>
    </source>
</evidence>
<sequence length="208" mass="23549">MTEPDTKSLQIVHHSDDCHSDEVIYSATLAQSLHEDHSINSHRELVFPSSANGPLSQALDMVRPVSSRDLIIPPSSQEQSRTGCLSWCVRWFRSENPSHHHTDAEHSPLLPIYQVRSNTSPVIGQRFTGNLMDLLQRWLFRVVRRQYPNTFTWMMATFLTIFLISGILGLYYTGNMTALVSLAKSLACSMFRQFQPADVALPAFCRGL</sequence>